<dbReference type="EMBL" id="CP061035">
    <property type="protein sequence ID" value="QQV77252.1"/>
    <property type="molecule type" value="Genomic_DNA"/>
</dbReference>
<comment type="similarity">
    <text evidence="1">Belongs to the RelE toxin family.</text>
</comment>
<dbReference type="PANTHER" id="PTHR33755">
    <property type="entry name" value="TOXIN PARE1-RELATED"/>
    <property type="match status" value="1"/>
</dbReference>
<protein>
    <submittedName>
        <fullName evidence="3">Type II toxin-antitoxin system RelE/ParE family toxin</fullName>
    </submittedName>
</protein>
<evidence type="ECO:0000256" key="1">
    <source>
        <dbReference type="ARBA" id="ARBA00006226"/>
    </source>
</evidence>
<evidence type="ECO:0000313" key="4">
    <source>
        <dbReference type="Proteomes" id="UP000595894"/>
    </source>
</evidence>
<name>A0A974NUQ5_9SPHN</name>
<organism evidence="3 4">
    <name type="scientific">Sphingomonas aliaeris</name>
    <dbReference type="NCBI Taxonomy" id="2759526"/>
    <lineage>
        <taxon>Bacteria</taxon>
        <taxon>Pseudomonadati</taxon>
        <taxon>Pseudomonadota</taxon>
        <taxon>Alphaproteobacteria</taxon>
        <taxon>Sphingomonadales</taxon>
        <taxon>Sphingomonadaceae</taxon>
        <taxon>Sphingomonas</taxon>
    </lineage>
</organism>
<accession>A0A974NUQ5</accession>
<reference evidence="4" key="1">
    <citation type="submission" date="2020-09" db="EMBL/GenBank/DDBJ databases">
        <title>Sphingomonas sp., a new species isolated from pork steak.</title>
        <authorList>
            <person name="Heidler von Heilborn D."/>
        </authorList>
    </citation>
    <scope>NUCLEOTIDE SEQUENCE [LARGE SCALE GENOMIC DNA]</scope>
</reference>
<keyword evidence="4" id="KW-1185">Reference proteome</keyword>
<dbReference type="InterPro" id="IPR051803">
    <property type="entry name" value="TA_system_RelE-like_toxin"/>
</dbReference>
<evidence type="ECO:0000313" key="3">
    <source>
        <dbReference type="EMBL" id="QQV77252.1"/>
    </source>
</evidence>
<keyword evidence="2" id="KW-1277">Toxin-antitoxin system</keyword>
<proteinExistence type="inferred from homology"/>
<gene>
    <name evidence="3" type="ORF">H5J25_18405</name>
</gene>
<dbReference type="Gene3D" id="3.30.2310.20">
    <property type="entry name" value="RelE-like"/>
    <property type="match status" value="1"/>
</dbReference>
<dbReference type="RefSeq" id="WP_202093581.1">
    <property type="nucleotide sequence ID" value="NZ_CP061035.1"/>
</dbReference>
<dbReference type="InterPro" id="IPR035093">
    <property type="entry name" value="RelE/ParE_toxin_dom_sf"/>
</dbReference>
<dbReference type="PANTHER" id="PTHR33755:SF9">
    <property type="entry name" value="TOXIN PARE1"/>
    <property type="match status" value="1"/>
</dbReference>
<dbReference type="KEGG" id="sari:H5J25_18405"/>
<sequence>MRIEVSDEAQDELLGILRYGYDMFGEDASEAYLRGFDNAFALIVVHPAIGTLHDHVRPPIRSLPYGSHRIFYDVFEDFIVVQRVLHKAMDAERHL</sequence>
<dbReference type="InterPro" id="IPR007712">
    <property type="entry name" value="RelE/ParE_toxin"/>
</dbReference>
<dbReference type="Proteomes" id="UP000595894">
    <property type="component" value="Chromosome"/>
</dbReference>
<evidence type="ECO:0000256" key="2">
    <source>
        <dbReference type="ARBA" id="ARBA00022649"/>
    </source>
</evidence>
<dbReference type="Pfam" id="PF05016">
    <property type="entry name" value="ParE_toxin"/>
    <property type="match status" value="1"/>
</dbReference>
<dbReference type="AlphaFoldDB" id="A0A974NUQ5"/>